<evidence type="ECO:0008006" key="5">
    <source>
        <dbReference type="Google" id="ProtNLM"/>
    </source>
</evidence>
<keyword evidence="2" id="KW-0732">Signal</keyword>
<protein>
    <recommendedName>
        <fullName evidence="5">Secreted protein</fullName>
    </recommendedName>
</protein>
<keyword evidence="1" id="KW-0812">Transmembrane</keyword>
<dbReference type="EMBL" id="RSDW01000001">
    <property type="protein sequence ID" value="RSL14742.1"/>
    <property type="molecule type" value="Genomic_DNA"/>
</dbReference>
<gene>
    <name evidence="3" type="ORF">EDE15_0207</name>
</gene>
<keyword evidence="4" id="KW-1185">Reference proteome</keyword>
<feature type="chain" id="PRO_5018665135" description="Secreted protein" evidence="2">
    <location>
        <begin position="25"/>
        <end position="71"/>
    </location>
</feature>
<feature type="signal peptide" evidence="2">
    <location>
        <begin position="1"/>
        <end position="24"/>
    </location>
</feature>
<sequence>MNLRTLTLSLTLAATLLAPIPTHAQGCAQCRDNTAATPPTTQRAYRRAITLLTITASGIFLTTLTFLKRQR</sequence>
<comment type="caution">
    <text evidence="3">The sequence shown here is derived from an EMBL/GenBank/DDBJ whole genome shotgun (WGS) entry which is preliminary data.</text>
</comment>
<reference evidence="3 4" key="1">
    <citation type="submission" date="2018-12" db="EMBL/GenBank/DDBJ databases">
        <title>Sequencing of bacterial isolates from soil warming experiment in Harvard Forest, Massachusetts, USA.</title>
        <authorList>
            <person name="Deangelis K."/>
        </authorList>
    </citation>
    <scope>NUCLEOTIDE SEQUENCE [LARGE SCALE GENOMIC DNA]</scope>
    <source>
        <strain evidence="3 4">EB153</strain>
    </source>
</reference>
<evidence type="ECO:0000256" key="1">
    <source>
        <dbReference type="SAM" id="Phobius"/>
    </source>
</evidence>
<evidence type="ECO:0000313" key="4">
    <source>
        <dbReference type="Proteomes" id="UP000269669"/>
    </source>
</evidence>
<keyword evidence="1" id="KW-1133">Transmembrane helix</keyword>
<evidence type="ECO:0000313" key="3">
    <source>
        <dbReference type="EMBL" id="RSL14742.1"/>
    </source>
</evidence>
<keyword evidence="1" id="KW-0472">Membrane</keyword>
<accession>A0A3R9NVN1</accession>
<evidence type="ECO:0000256" key="2">
    <source>
        <dbReference type="SAM" id="SignalP"/>
    </source>
</evidence>
<feature type="transmembrane region" description="Helical" evidence="1">
    <location>
        <begin position="48"/>
        <end position="67"/>
    </location>
</feature>
<organism evidence="3 4">
    <name type="scientific">Edaphobacter aggregans</name>
    <dbReference type="NCBI Taxonomy" id="570835"/>
    <lineage>
        <taxon>Bacteria</taxon>
        <taxon>Pseudomonadati</taxon>
        <taxon>Acidobacteriota</taxon>
        <taxon>Terriglobia</taxon>
        <taxon>Terriglobales</taxon>
        <taxon>Acidobacteriaceae</taxon>
        <taxon>Edaphobacter</taxon>
    </lineage>
</organism>
<name>A0A3R9NVN1_9BACT</name>
<dbReference type="Proteomes" id="UP000269669">
    <property type="component" value="Unassembled WGS sequence"/>
</dbReference>
<dbReference type="RefSeq" id="WP_260472609.1">
    <property type="nucleotide sequence ID" value="NZ_RSDW01000001.1"/>
</dbReference>
<proteinExistence type="predicted"/>
<dbReference type="AlphaFoldDB" id="A0A3R9NVN1"/>